<accession>A0A2C6L558</accession>
<comment type="caution">
    <text evidence="2">The sequence shown here is derived from an EMBL/GenBank/DDBJ whole genome shotgun (WGS) entry which is preliminary data.</text>
</comment>
<dbReference type="EMBL" id="MIGC01001478">
    <property type="protein sequence ID" value="PHJ22785.1"/>
    <property type="molecule type" value="Genomic_DNA"/>
</dbReference>
<dbReference type="AlphaFoldDB" id="A0A2C6L558"/>
<keyword evidence="3" id="KW-1185">Reference proteome</keyword>
<gene>
    <name evidence="2" type="ORF">CSUI_003364</name>
</gene>
<organism evidence="2 3">
    <name type="scientific">Cystoisospora suis</name>
    <dbReference type="NCBI Taxonomy" id="483139"/>
    <lineage>
        <taxon>Eukaryota</taxon>
        <taxon>Sar</taxon>
        <taxon>Alveolata</taxon>
        <taxon>Apicomplexa</taxon>
        <taxon>Conoidasida</taxon>
        <taxon>Coccidia</taxon>
        <taxon>Eucoccidiorida</taxon>
        <taxon>Eimeriorina</taxon>
        <taxon>Sarcocystidae</taxon>
        <taxon>Cystoisospora</taxon>
    </lineage>
</organism>
<sequence>MAQGHAPEKEKAASSKVEEKSSRDEETAGLVKEENEEKSPEEQERIDKILSSMRKLSSSYSETELLRLLEDYIGEVFYDNDDLYIDELVASPFHISHNSLPHPRALYL</sequence>
<dbReference type="RefSeq" id="XP_067924462.1">
    <property type="nucleotide sequence ID" value="XM_068063562.1"/>
</dbReference>
<feature type="region of interest" description="Disordered" evidence="1">
    <location>
        <begin position="1"/>
        <end position="45"/>
    </location>
</feature>
<evidence type="ECO:0000256" key="1">
    <source>
        <dbReference type="SAM" id="MobiDB-lite"/>
    </source>
</evidence>
<protein>
    <submittedName>
        <fullName evidence="2">Uncharacterized protein</fullName>
    </submittedName>
</protein>
<dbReference type="GeneID" id="94426773"/>
<reference evidence="2 3" key="1">
    <citation type="journal article" date="2017" name="Int. J. Parasitol.">
        <title>The genome of the protozoan parasite Cystoisospora suis and a reverse vaccinology approach to identify vaccine candidates.</title>
        <authorList>
            <person name="Palmieri N."/>
            <person name="Shrestha A."/>
            <person name="Ruttkowski B."/>
            <person name="Beck T."/>
            <person name="Vogl C."/>
            <person name="Tomley F."/>
            <person name="Blake D.P."/>
            <person name="Joachim A."/>
        </authorList>
    </citation>
    <scope>NUCLEOTIDE SEQUENCE [LARGE SCALE GENOMIC DNA]</scope>
    <source>
        <strain evidence="2 3">Wien I</strain>
    </source>
</reference>
<proteinExistence type="predicted"/>
<dbReference type="Proteomes" id="UP000221165">
    <property type="component" value="Unassembled WGS sequence"/>
</dbReference>
<name>A0A2C6L558_9APIC</name>
<evidence type="ECO:0000313" key="2">
    <source>
        <dbReference type="EMBL" id="PHJ22785.1"/>
    </source>
</evidence>
<dbReference type="VEuPathDB" id="ToxoDB:CSUI_003364"/>
<evidence type="ECO:0000313" key="3">
    <source>
        <dbReference type="Proteomes" id="UP000221165"/>
    </source>
</evidence>